<evidence type="ECO:0000256" key="1">
    <source>
        <dbReference type="SAM" id="Phobius"/>
    </source>
</evidence>
<keyword evidence="1" id="KW-1133">Transmembrane helix</keyword>
<evidence type="ECO:0000313" key="2">
    <source>
        <dbReference type="EMBL" id="MBD9699341.1"/>
    </source>
</evidence>
<dbReference type="EMBL" id="JACZDF010000003">
    <property type="protein sequence ID" value="MBD9699341.1"/>
    <property type="molecule type" value="Genomic_DNA"/>
</dbReference>
<dbReference type="RefSeq" id="WP_192279307.1">
    <property type="nucleotide sequence ID" value="NZ_JACZDF010000003.1"/>
</dbReference>
<evidence type="ECO:0008006" key="4">
    <source>
        <dbReference type="Google" id="ProtNLM"/>
    </source>
</evidence>
<organism evidence="2 3">
    <name type="scientific">Flavimobilis rhizosphaerae</name>
    <dbReference type="NCBI Taxonomy" id="2775421"/>
    <lineage>
        <taxon>Bacteria</taxon>
        <taxon>Bacillati</taxon>
        <taxon>Actinomycetota</taxon>
        <taxon>Actinomycetes</taxon>
        <taxon>Micrococcales</taxon>
        <taxon>Jonesiaceae</taxon>
        <taxon>Flavimobilis</taxon>
    </lineage>
</organism>
<accession>A0ABR9DSG5</accession>
<keyword evidence="3" id="KW-1185">Reference proteome</keyword>
<keyword evidence="1" id="KW-0812">Transmembrane</keyword>
<feature type="transmembrane region" description="Helical" evidence="1">
    <location>
        <begin position="20"/>
        <end position="42"/>
    </location>
</feature>
<reference evidence="2 3" key="1">
    <citation type="submission" date="2020-09" db="EMBL/GenBank/DDBJ databases">
        <title>Flavimobilis rhizosphaerae sp. nov., isolated from rhizosphere soil of Spartina alterniflora.</title>
        <authorList>
            <person name="Hanqin C."/>
        </authorList>
    </citation>
    <scope>NUCLEOTIDE SEQUENCE [LARGE SCALE GENOMIC DNA]</scope>
    <source>
        <strain evidence="2 3">GY 10621</strain>
    </source>
</reference>
<gene>
    <name evidence="2" type="ORF">IGS67_07525</name>
</gene>
<name>A0ABR9DSG5_9MICO</name>
<proteinExistence type="predicted"/>
<evidence type="ECO:0000313" key="3">
    <source>
        <dbReference type="Proteomes" id="UP000642107"/>
    </source>
</evidence>
<sequence length="189" mass="19569">MPDASTTDAPARPRRRHLRVLVALVAALGLGSAGFGTTYAYLRDSSTVQGATITSGSLDLWLYAKGTSSTSLGTNLAHVRGITRSHNVPVLTTAGTSTAVDATIVSTSGALAQHVTLETRIGTQTQCPETGTPDASGPLTSFGTQRVIAPTTTGTTYLCVYLTVRADTPVNLVGQTAGFDLRFDAVTAR</sequence>
<comment type="caution">
    <text evidence="2">The sequence shown here is derived from an EMBL/GenBank/DDBJ whole genome shotgun (WGS) entry which is preliminary data.</text>
</comment>
<keyword evidence="1" id="KW-0472">Membrane</keyword>
<protein>
    <recommendedName>
        <fullName evidence="4">SipW-cognate class signal peptide</fullName>
    </recommendedName>
</protein>
<dbReference type="Proteomes" id="UP000642107">
    <property type="component" value="Unassembled WGS sequence"/>
</dbReference>